<proteinExistence type="predicted"/>
<feature type="transmembrane region" description="Helical" evidence="1">
    <location>
        <begin position="82"/>
        <end position="103"/>
    </location>
</feature>
<keyword evidence="1" id="KW-0472">Membrane</keyword>
<organism evidence="2">
    <name type="scientific">Trypanosoma congolense (strain IL3000)</name>
    <dbReference type="NCBI Taxonomy" id="1068625"/>
    <lineage>
        <taxon>Eukaryota</taxon>
        <taxon>Discoba</taxon>
        <taxon>Euglenozoa</taxon>
        <taxon>Kinetoplastea</taxon>
        <taxon>Metakinetoplastina</taxon>
        <taxon>Trypanosomatida</taxon>
        <taxon>Trypanosomatidae</taxon>
        <taxon>Trypanosoma</taxon>
        <taxon>Nannomonas</taxon>
    </lineage>
</organism>
<accession>G0V0Z8</accession>
<evidence type="ECO:0000313" key="2">
    <source>
        <dbReference type="EMBL" id="CCC95319.1"/>
    </source>
</evidence>
<protein>
    <submittedName>
        <fullName evidence="2">Uncharacterized protein</fullName>
    </submittedName>
</protein>
<reference evidence="2" key="1">
    <citation type="journal article" date="2012" name="Proc. Natl. Acad. Sci. U.S.A.">
        <title>Antigenic diversity is generated by distinct evolutionary mechanisms in African trypanosome species.</title>
        <authorList>
            <person name="Jackson A.P."/>
            <person name="Berry A."/>
            <person name="Aslett M."/>
            <person name="Allison H.C."/>
            <person name="Burton P."/>
            <person name="Vavrova-Anderson J."/>
            <person name="Brown R."/>
            <person name="Browne H."/>
            <person name="Corton N."/>
            <person name="Hauser H."/>
            <person name="Gamble J."/>
            <person name="Gilderthorp R."/>
            <person name="Marcello L."/>
            <person name="McQuillan J."/>
            <person name="Otto T.D."/>
            <person name="Quail M.A."/>
            <person name="Sanders M.J."/>
            <person name="van Tonder A."/>
            <person name="Ginger M.L."/>
            <person name="Field M.C."/>
            <person name="Barry J.D."/>
            <person name="Hertz-Fowler C."/>
            <person name="Berriman M."/>
        </authorList>
    </citation>
    <scope>NUCLEOTIDE SEQUENCE</scope>
    <source>
        <strain evidence="2">IL3000</strain>
    </source>
</reference>
<evidence type="ECO:0000256" key="1">
    <source>
        <dbReference type="SAM" id="Phobius"/>
    </source>
</evidence>
<gene>
    <name evidence="2" type="ORF">TCIL3000_11_7550</name>
</gene>
<dbReference type="EMBL" id="HE575324">
    <property type="protein sequence ID" value="CCC95319.1"/>
    <property type="molecule type" value="Genomic_DNA"/>
</dbReference>
<sequence>MCSAVFLFSPSFSFKRQEAEGCWIRQGPYMRRGKRLNVVVAIPIGPLLPFCCCEASTANKYIHICISGKLSSSQLPCRAHEIAAAIFIVLLFGVNLSLLFLFLRTVLRLPVLRLCKLHRALLNSADTF</sequence>
<keyword evidence="1" id="KW-0812">Transmembrane</keyword>
<dbReference type="AlphaFoldDB" id="G0V0Z8"/>
<keyword evidence="1" id="KW-1133">Transmembrane helix</keyword>
<name>G0V0Z8_TRYCI</name>